<feature type="transmembrane region" description="Helical" evidence="7">
    <location>
        <begin position="321"/>
        <end position="337"/>
    </location>
</feature>
<keyword evidence="2" id="KW-0813">Transport</keyword>
<evidence type="ECO:0000256" key="1">
    <source>
        <dbReference type="ARBA" id="ARBA00004141"/>
    </source>
</evidence>
<comment type="caution">
    <text evidence="9">The sequence shown here is derived from an EMBL/GenBank/DDBJ whole genome shotgun (WGS) entry which is preliminary data.</text>
</comment>
<dbReference type="InterPro" id="IPR020846">
    <property type="entry name" value="MFS_dom"/>
</dbReference>
<feature type="transmembrane region" description="Helical" evidence="7">
    <location>
        <begin position="376"/>
        <end position="398"/>
    </location>
</feature>
<comment type="subcellular location">
    <subcellularLocation>
        <location evidence="1">Membrane</location>
        <topology evidence="1">Multi-pass membrane protein</topology>
    </subcellularLocation>
</comment>
<feature type="transmembrane region" description="Helical" evidence="7">
    <location>
        <begin position="296"/>
        <end position="314"/>
    </location>
</feature>
<feature type="transmembrane region" description="Helical" evidence="7">
    <location>
        <begin position="255"/>
        <end position="276"/>
    </location>
</feature>
<dbReference type="InterPro" id="IPR036259">
    <property type="entry name" value="MFS_trans_sf"/>
</dbReference>
<accession>A0A7Y7RW66</accession>
<evidence type="ECO:0000256" key="5">
    <source>
        <dbReference type="ARBA" id="ARBA00022989"/>
    </source>
</evidence>
<dbReference type="GO" id="GO:0016020">
    <property type="term" value="C:membrane"/>
    <property type="evidence" value="ECO:0007669"/>
    <property type="project" value="UniProtKB-SubCell"/>
</dbReference>
<reference evidence="9 10" key="1">
    <citation type="submission" date="2020-04" db="EMBL/GenBank/DDBJ databases">
        <title>Molecular characterization of pseudomonads from Agaricus bisporus reveal novel blotch 2 pathogens in Western Europe.</title>
        <authorList>
            <person name="Taparia T."/>
            <person name="Krijger M."/>
            <person name="Haynes E."/>
            <person name="Elpinstone J.G."/>
            <person name="Noble R."/>
            <person name="Van Der Wolf J."/>
        </authorList>
    </citation>
    <scope>NUCLEOTIDE SEQUENCE [LARGE SCALE GENOMIC DNA]</scope>
    <source>
        <strain evidence="9 10">B7002</strain>
    </source>
</reference>
<feature type="transmembrane region" description="Helical" evidence="7">
    <location>
        <begin position="93"/>
        <end position="112"/>
    </location>
</feature>
<dbReference type="AlphaFoldDB" id="A0A7Y7RW66"/>
<evidence type="ECO:0000256" key="4">
    <source>
        <dbReference type="ARBA" id="ARBA00022797"/>
    </source>
</evidence>
<evidence type="ECO:0000256" key="7">
    <source>
        <dbReference type="SAM" id="Phobius"/>
    </source>
</evidence>
<evidence type="ECO:0000256" key="2">
    <source>
        <dbReference type="ARBA" id="ARBA00022448"/>
    </source>
</evidence>
<protein>
    <submittedName>
        <fullName evidence="9">MFS transporter</fullName>
    </submittedName>
</protein>
<feature type="transmembrane region" description="Helical" evidence="7">
    <location>
        <begin position="410"/>
        <end position="429"/>
    </location>
</feature>
<dbReference type="Proteomes" id="UP000560470">
    <property type="component" value="Unassembled WGS sequence"/>
</dbReference>
<evidence type="ECO:0000256" key="6">
    <source>
        <dbReference type="ARBA" id="ARBA00023136"/>
    </source>
</evidence>
<feature type="transmembrane region" description="Helical" evidence="7">
    <location>
        <begin position="187"/>
        <end position="207"/>
    </location>
</feature>
<evidence type="ECO:0000259" key="8">
    <source>
        <dbReference type="PROSITE" id="PS50850"/>
    </source>
</evidence>
<dbReference type="PROSITE" id="PS50850">
    <property type="entry name" value="MFS"/>
    <property type="match status" value="1"/>
</dbReference>
<dbReference type="RefSeq" id="WP_177034780.1">
    <property type="nucleotide sequence ID" value="NZ_JACAOZ010000032.1"/>
</dbReference>
<sequence length="453" mass="48987">MSNSNHASAAPDSDSVLTRAVSKVKGHVLPLFVIMFILNYIDRVNIGFVRTHMEHDLGIGAAAYGLGAGLFFIGYALFEVPSNMLLQKVGARIWLTRIMFTWGIVATLMAFIQNETQFYVLRFLLGVAEAGFFPGVIYYFTRWLPGVERGKAIAIFLSGSAVASLISGPLSGALLQIEGFGFHGWQWMFAIEGLASVALGFFVWFWLDSKPHDAQWLTREEQDALVGAIDQEQREREALTTIKPTIAKLLKDRQILLFCALYFCIQLTIYAATFWLPSIIKKMGDLSDVQVGFFNSIPWLISIIAMYAFAALSGKFKFQQAWVAAALLIAAAGMFMSTTGGPIFAFVAICFAAIGFKSASSLFWPIPQGYLDVRIAAAVIALINSIGNLGGFVAPTTFGFLEQTTGSIQGGLYGLAGTSVLAAILVFFAKTSPSAVLAPPSVAATGTAISKPL</sequence>
<name>A0A7Y7RW66_9PSED</name>
<proteinExistence type="predicted"/>
<feature type="transmembrane region" description="Helical" evidence="7">
    <location>
        <begin position="152"/>
        <end position="175"/>
    </location>
</feature>
<dbReference type="GO" id="GO:0022857">
    <property type="term" value="F:transmembrane transporter activity"/>
    <property type="evidence" value="ECO:0007669"/>
    <property type="project" value="InterPro"/>
</dbReference>
<evidence type="ECO:0000256" key="3">
    <source>
        <dbReference type="ARBA" id="ARBA00022692"/>
    </source>
</evidence>
<evidence type="ECO:0000313" key="9">
    <source>
        <dbReference type="EMBL" id="NVZ59513.1"/>
    </source>
</evidence>
<dbReference type="PANTHER" id="PTHR43791">
    <property type="entry name" value="PERMEASE-RELATED"/>
    <property type="match status" value="1"/>
</dbReference>
<feature type="transmembrane region" description="Helical" evidence="7">
    <location>
        <begin position="61"/>
        <end position="81"/>
    </location>
</feature>
<organism evidence="9 10">
    <name type="scientific">Pseudomonas edaphica</name>
    <dbReference type="NCBI Taxonomy" id="2006980"/>
    <lineage>
        <taxon>Bacteria</taxon>
        <taxon>Pseudomonadati</taxon>
        <taxon>Pseudomonadota</taxon>
        <taxon>Gammaproteobacteria</taxon>
        <taxon>Pseudomonadales</taxon>
        <taxon>Pseudomonadaceae</taxon>
        <taxon>Pseudomonas</taxon>
    </lineage>
</organism>
<keyword evidence="3 7" id="KW-0812">Transmembrane</keyword>
<dbReference type="InterPro" id="IPR011701">
    <property type="entry name" value="MFS"/>
</dbReference>
<dbReference type="PANTHER" id="PTHR43791:SF36">
    <property type="entry name" value="TRANSPORTER, PUTATIVE (AFU_ORTHOLOGUE AFUA_6G08340)-RELATED"/>
    <property type="match status" value="1"/>
</dbReference>
<keyword evidence="4" id="KW-0058">Aromatic hydrocarbons catabolism</keyword>
<feature type="domain" description="Major facilitator superfamily (MFS) profile" evidence="8">
    <location>
        <begin position="28"/>
        <end position="434"/>
    </location>
</feature>
<keyword evidence="6 7" id="KW-0472">Membrane</keyword>
<evidence type="ECO:0000313" key="10">
    <source>
        <dbReference type="Proteomes" id="UP000560470"/>
    </source>
</evidence>
<dbReference type="EMBL" id="JACAOZ010000032">
    <property type="protein sequence ID" value="NVZ59513.1"/>
    <property type="molecule type" value="Genomic_DNA"/>
</dbReference>
<feature type="transmembrane region" description="Helical" evidence="7">
    <location>
        <begin position="343"/>
        <end position="364"/>
    </location>
</feature>
<dbReference type="Gene3D" id="1.20.1250.20">
    <property type="entry name" value="MFS general substrate transporter like domains"/>
    <property type="match status" value="2"/>
</dbReference>
<dbReference type="FunFam" id="1.20.1250.20:FF:000018">
    <property type="entry name" value="MFS transporter permease"/>
    <property type="match status" value="1"/>
</dbReference>
<feature type="transmembrane region" description="Helical" evidence="7">
    <location>
        <begin position="118"/>
        <end position="140"/>
    </location>
</feature>
<dbReference type="SUPFAM" id="SSF103473">
    <property type="entry name" value="MFS general substrate transporter"/>
    <property type="match status" value="1"/>
</dbReference>
<feature type="transmembrane region" description="Helical" evidence="7">
    <location>
        <begin position="24"/>
        <end position="41"/>
    </location>
</feature>
<gene>
    <name evidence="9" type="ORF">HX797_24880</name>
</gene>
<keyword evidence="5 7" id="KW-1133">Transmembrane helix</keyword>
<dbReference type="Pfam" id="PF07690">
    <property type="entry name" value="MFS_1"/>
    <property type="match status" value="1"/>
</dbReference>
<dbReference type="CDD" id="cd17319">
    <property type="entry name" value="MFS_ExuT_GudP_like"/>
    <property type="match status" value="1"/>
</dbReference>